<dbReference type="Gene3D" id="3.30.200.20">
    <property type="entry name" value="Phosphorylase Kinase, domain 1"/>
    <property type="match status" value="1"/>
</dbReference>
<accession>A0A4U6QL14</accession>
<dbReference type="AlphaFoldDB" id="A0A4U6QL14"/>
<dbReference type="Proteomes" id="UP000306985">
    <property type="component" value="Unassembled WGS sequence"/>
</dbReference>
<comment type="caution">
    <text evidence="2">The sequence shown here is derived from an EMBL/GenBank/DDBJ whole genome shotgun (WGS) entry which is preliminary data.</text>
</comment>
<evidence type="ECO:0000313" key="2">
    <source>
        <dbReference type="EMBL" id="TKV61031.1"/>
    </source>
</evidence>
<keyword evidence="3" id="KW-1185">Reference proteome</keyword>
<dbReference type="PANTHER" id="PTHR12149">
    <property type="entry name" value="FRUCTOSAMINE 3 KINASE-RELATED PROTEIN"/>
    <property type="match status" value="1"/>
</dbReference>
<proteinExistence type="inferred from homology"/>
<dbReference type="InterPro" id="IPR016477">
    <property type="entry name" value="Fructo-/Ketosamine-3-kinase"/>
</dbReference>
<gene>
    <name evidence="2" type="ORF">FDO65_05115</name>
</gene>
<name>A0A4U6QL14_9ACTN</name>
<dbReference type="Pfam" id="PF03881">
    <property type="entry name" value="Fructosamin_kin"/>
    <property type="match status" value="1"/>
</dbReference>
<dbReference type="RefSeq" id="WP_137448334.1">
    <property type="nucleotide sequence ID" value="NZ_SZZH01000001.1"/>
</dbReference>
<dbReference type="Gene3D" id="1.10.510.10">
    <property type="entry name" value="Transferase(Phosphotransferase) domain 1"/>
    <property type="match status" value="1"/>
</dbReference>
<dbReference type="OrthoDB" id="5291879at2"/>
<keyword evidence="1" id="KW-0808">Transferase</keyword>
<organism evidence="2 3">
    <name type="scientific">Nakamurella flava</name>
    <dbReference type="NCBI Taxonomy" id="2576308"/>
    <lineage>
        <taxon>Bacteria</taxon>
        <taxon>Bacillati</taxon>
        <taxon>Actinomycetota</taxon>
        <taxon>Actinomycetes</taxon>
        <taxon>Nakamurellales</taxon>
        <taxon>Nakamurellaceae</taxon>
        <taxon>Nakamurella</taxon>
    </lineage>
</organism>
<comment type="similarity">
    <text evidence="1">Belongs to the fructosamine kinase family.</text>
</comment>
<protein>
    <submittedName>
        <fullName evidence="2">Fructosamine kinase</fullName>
    </submittedName>
</protein>
<dbReference type="Gene3D" id="1.20.1270.240">
    <property type="match status" value="1"/>
</dbReference>
<dbReference type="PIRSF" id="PIRSF006221">
    <property type="entry name" value="Ketosamine-3-kinase"/>
    <property type="match status" value="1"/>
</dbReference>
<dbReference type="SUPFAM" id="SSF56112">
    <property type="entry name" value="Protein kinase-like (PK-like)"/>
    <property type="match status" value="1"/>
</dbReference>
<dbReference type="PANTHER" id="PTHR12149:SF8">
    <property type="entry name" value="PROTEIN-RIBULOSAMINE 3-KINASE"/>
    <property type="match status" value="1"/>
</dbReference>
<keyword evidence="1 2" id="KW-0418">Kinase</keyword>
<evidence type="ECO:0000256" key="1">
    <source>
        <dbReference type="PIRNR" id="PIRNR006221"/>
    </source>
</evidence>
<dbReference type="InterPro" id="IPR011009">
    <property type="entry name" value="Kinase-like_dom_sf"/>
</dbReference>
<dbReference type="GO" id="GO:0016301">
    <property type="term" value="F:kinase activity"/>
    <property type="evidence" value="ECO:0007669"/>
    <property type="project" value="UniProtKB-UniRule"/>
</dbReference>
<reference evidence="2 3" key="1">
    <citation type="submission" date="2019-05" db="EMBL/GenBank/DDBJ databases">
        <title>Nakamurella sp. N5BH11, whole genome shotgun sequence.</title>
        <authorList>
            <person name="Tuo L."/>
        </authorList>
    </citation>
    <scope>NUCLEOTIDE SEQUENCE [LARGE SCALE GENOMIC DNA]</scope>
    <source>
        <strain evidence="2 3">N5BH11</strain>
    </source>
</reference>
<dbReference type="EMBL" id="SZZH01000001">
    <property type="protein sequence ID" value="TKV61031.1"/>
    <property type="molecule type" value="Genomic_DNA"/>
</dbReference>
<sequence>MGDGEVFVKRRTGAPAGFFEWEAAGLRWLAEPAGGPTVVEVRAVTPGSITLTRLDPVRPDRSAAERFGRHLAALHAAGADAFGAPPPEWRDPTGWIGRQSLPLGRWDRWGAFYATARLLPYVRAAVDNGNLGRDGATVVERVCDRLAAGEFDDDRPPARIHGDLWGGNLLYAGSGRPGDMVQAVLIDPAAHGGHGQTDLAMLELFGTPHLEVLAGAYAQAAGLPSDWASRTGLHQLHPLLVHAVSHGPSYAQEAVAVARRYA</sequence>
<evidence type="ECO:0000313" key="3">
    <source>
        <dbReference type="Proteomes" id="UP000306985"/>
    </source>
</evidence>